<dbReference type="AlphaFoldDB" id="A0A0D8FUE6"/>
<comment type="caution">
    <text evidence="1">The sequence shown here is derived from an EMBL/GenBank/DDBJ whole genome shotgun (WGS) entry which is preliminary data.</text>
</comment>
<reference evidence="1 2" key="1">
    <citation type="submission" date="2015-01" db="EMBL/GenBank/DDBJ databases">
        <title>Draft genome of the acidophilic iron oxidizer Ferrimicrobium acidiphilum strain T23.</title>
        <authorList>
            <person name="Poehlein A."/>
            <person name="Eisen S."/>
            <person name="Schloemann M."/>
            <person name="Johnson B.D."/>
            <person name="Daniel R."/>
            <person name="Muehling M."/>
        </authorList>
    </citation>
    <scope>NUCLEOTIDE SEQUENCE [LARGE SCALE GENOMIC DNA]</scope>
    <source>
        <strain evidence="1 2">T23</strain>
    </source>
</reference>
<proteinExistence type="predicted"/>
<dbReference type="EMBL" id="JXUW01000014">
    <property type="protein sequence ID" value="KJE76584.1"/>
    <property type="molecule type" value="Genomic_DNA"/>
</dbReference>
<protein>
    <recommendedName>
        <fullName evidence="3">Flagellar assembly protein H</fullName>
    </recommendedName>
</protein>
<dbReference type="RefSeq" id="WP_035389271.1">
    <property type="nucleotide sequence ID" value="NZ_JQKF01000011.1"/>
</dbReference>
<organism evidence="1 2">
    <name type="scientific">Ferrimicrobium acidiphilum DSM 19497</name>
    <dbReference type="NCBI Taxonomy" id="1121877"/>
    <lineage>
        <taxon>Bacteria</taxon>
        <taxon>Bacillati</taxon>
        <taxon>Actinomycetota</taxon>
        <taxon>Acidimicrobiia</taxon>
        <taxon>Acidimicrobiales</taxon>
        <taxon>Acidimicrobiaceae</taxon>
        <taxon>Ferrimicrobium</taxon>
    </lineage>
</organism>
<evidence type="ECO:0000313" key="2">
    <source>
        <dbReference type="Proteomes" id="UP000032336"/>
    </source>
</evidence>
<gene>
    <name evidence="1" type="ORF">FEAC_16640</name>
</gene>
<dbReference type="STRING" id="1121877.FEAC_16640"/>
<dbReference type="Proteomes" id="UP000032336">
    <property type="component" value="Unassembled WGS sequence"/>
</dbReference>
<sequence length="213" mass="23583">MDSRFNPSDVIRLDLPSVETVLEDIGLGGATASRSMAEWREELEAAHSEGFAAGIEHARAILDREVKEELERSRQNNALLDAAIRGLHQARAQQLSLELADIIRFSIELTQRILRTEVAQPLDRIRQIVEETAESAATQETFLVRVAAENLDEVNAVLIPRLLEQGLEAVAIVGDGFDSHDLVVESGARVFDARIATAFERVVNELGSWHHDS</sequence>
<name>A0A0D8FUE6_9ACTN</name>
<evidence type="ECO:0000313" key="1">
    <source>
        <dbReference type="EMBL" id="KJE76584.1"/>
    </source>
</evidence>
<dbReference type="GeneID" id="78372833"/>
<keyword evidence="2" id="KW-1185">Reference proteome</keyword>
<accession>A0A0D8FUE6</accession>
<evidence type="ECO:0008006" key="3">
    <source>
        <dbReference type="Google" id="ProtNLM"/>
    </source>
</evidence>